<evidence type="ECO:0000256" key="4">
    <source>
        <dbReference type="ARBA" id="ARBA00022989"/>
    </source>
</evidence>
<dbReference type="InterPro" id="IPR010920">
    <property type="entry name" value="LSM_dom_sf"/>
</dbReference>
<evidence type="ECO:0000256" key="2">
    <source>
        <dbReference type="ARBA" id="ARBA00008017"/>
    </source>
</evidence>
<dbReference type="InterPro" id="IPR011014">
    <property type="entry name" value="MscS_channel_TM-2"/>
</dbReference>
<dbReference type="Proteomes" id="UP001056426">
    <property type="component" value="Chromosome"/>
</dbReference>
<dbReference type="InterPro" id="IPR023408">
    <property type="entry name" value="MscS_beta-dom_sf"/>
</dbReference>
<dbReference type="AlphaFoldDB" id="A0A9J6ZTL9"/>
<evidence type="ECO:0000313" key="8">
    <source>
        <dbReference type="EMBL" id="URW80982.1"/>
    </source>
</evidence>
<proteinExistence type="inferred from homology"/>
<feature type="transmembrane region" description="Helical" evidence="6">
    <location>
        <begin position="16"/>
        <end position="36"/>
    </location>
</feature>
<feature type="transmembrane region" description="Helical" evidence="6">
    <location>
        <begin position="48"/>
        <end position="69"/>
    </location>
</feature>
<dbReference type="Gene3D" id="1.10.287.1260">
    <property type="match status" value="1"/>
</dbReference>
<reference evidence="8" key="2">
    <citation type="submission" date="2022-06" db="EMBL/GenBank/DDBJ databases">
        <title>Xiashengella guii gen. nov. sp. nov., a bacterium isolated form anaerobic digestion tank.</title>
        <authorList>
            <person name="Huang H."/>
        </authorList>
    </citation>
    <scope>NUCLEOTIDE SEQUENCE</scope>
    <source>
        <strain evidence="8">Ai-910</strain>
    </source>
</reference>
<organism evidence="8 9">
    <name type="scientific">Xiashengella succiniciproducens</name>
    <dbReference type="NCBI Taxonomy" id="2949635"/>
    <lineage>
        <taxon>Bacteria</taxon>
        <taxon>Pseudomonadati</taxon>
        <taxon>Bacteroidota</taxon>
        <taxon>Bacteroidia</taxon>
        <taxon>Marinilabiliales</taxon>
        <taxon>Marinilabiliaceae</taxon>
        <taxon>Xiashengella</taxon>
    </lineage>
</organism>
<dbReference type="RefSeq" id="WP_250725498.1">
    <property type="nucleotide sequence ID" value="NZ_CP098400.1"/>
</dbReference>
<evidence type="ECO:0000259" key="7">
    <source>
        <dbReference type="Pfam" id="PF00924"/>
    </source>
</evidence>
<dbReference type="InterPro" id="IPR006685">
    <property type="entry name" value="MscS_channel_2nd"/>
</dbReference>
<feature type="transmembrane region" description="Helical" evidence="6">
    <location>
        <begin position="90"/>
        <end position="108"/>
    </location>
</feature>
<evidence type="ECO:0000256" key="6">
    <source>
        <dbReference type="SAM" id="Phobius"/>
    </source>
</evidence>
<evidence type="ECO:0000256" key="3">
    <source>
        <dbReference type="ARBA" id="ARBA00022692"/>
    </source>
</evidence>
<evidence type="ECO:0000313" key="9">
    <source>
        <dbReference type="Proteomes" id="UP001056426"/>
    </source>
</evidence>
<reference evidence="8" key="1">
    <citation type="submission" date="2022-05" db="EMBL/GenBank/DDBJ databases">
        <authorList>
            <person name="Sun X."/>
        </authorList>
    </citation>
    <scope>NUCLEOTIDE SEQUENCE</scope>
    <source>
        <strain evidence="8">Ai-910</strain>
    </source>
</reference>
<gene>
    <name evidence="8" type="ORF">M9189_06410</name>
</gene>
<dbReference type="GO" id="GO:0016020">
    <property type="term" value="C:membrane"/>
    <property type="evidence" value="ECO:0007669"/>
    <property type="project" value="UniProtKB-SubCell"/>
</dbReference>
<keyword evidence="5 6" id="KW-0472">Membrane</keyword>
<name>A0A9J6ZTL9_9BACT</name>
<dbReference type="Pfam" id="PF00924">
    <property type="entry name" value="MS_channel_2nd"/>
    <property type="match status" value="1"/>
</dbReference>
<sequence>MIKQRTGRASLGRVPYAYIITVSFLIVLLIVKYLVWDGLLDLPVRVNSALNFMIQLLGVWLLISVFLKLTKRSFQKFFHEPEERIFFSKIYSWSLYTIGVLYILSQLGVSLGNITLVIGLLATGLAFAIREILLSVFGWLILLRKRPFRIGDYIKIDGREGRVLHIGTFYVRIDMSEKRGEDFTQIPNRFFLEKSIDVLGKSTILDTIEFPLAYVPANFSELTQKFQQDILKLAKSKEYLKTYLDVKDNKLLLVVEVELDFDSRFELRSRIVELINGLLGEAASFSK</sequence>
<dbReference type="SUPFAM" id="SSF50182">
    <property type="entry name" value="Sm-like ribonucleoproteins"/>
    <property type="match status" value="1"/>
</dbReference>
<keyword evidence="3 6" id="KW-0812">Transmembrane</keyword>
<protein>
    <submittedName>
        <fullName evidence="8">Mechanosensitive ion channel family protein</fullName>
    </submittedName>
</protein>
<evidence type="ECO:0000256" key="1">
    <source>
        <dbReference type="ARBA" id="ARBA00004141"/>
    </source>
</evidence>
<dbReference type="PANTHER" id="PTHR30566:SF5">
    <property type="entry name" value="MECHANOSENSITIVE ION CHANNEL PROTEIN 1, MITOCHONDRIAL-RELATED"/>
    <property type="match status" value="1"/>
</dbReference>
<dbReference type="GO" id="GO:0008381">
    <property type="term" value="F:mechanosensitive monoatomic ion channel activity"/>
    <property type="evidence" value="ECO:0007669"/>
    <property type="project" value="UniProtKB-ARBA"/>
</dbReference>
<feature type="transmembrane region" description="Helical" evidence="6">
    <location>
        <begin position="114"/>
        <end position="142"/>
    </location>
</feature>
<dbReference type="PANTHER" id="PTHR30566">
    <property type="entry name" value="YNAI-RELATED MECHANOSENSITIVE ION CHANNEL"/>
    <property type="match status" value="1"/>
</dbReference>
<accession>A0A9J6ZTL9</accession>
<keyword evidence="9" id="KW-1185">Reference proteome</keyword>
<evidence type="ECO:0000256" key="5">
    <source>
        <dbReference type="ARBA" id="ARBA00023136"/>
    </source>
</evidence>
<dbReference type="EMBL" id="CP098400">
    <property type="protein sequence ID" value="URW80982.1"/>
    <property type="molecule type" value="Genomic_DNA"/>
</dbReference>
<dbReference type="Gene3D" id="2.30.30.60">
    <property type="match status" value="1"/>
</dbReference>
<comment type="similarity">
    <text evidence="2">Belongs to the MscS (TC 1.A.23) family.</text>
</comment>
<dbReference type="KEGG" id="alkq:M9189_06410"/>
<feature type="domain" description="Mechanosensitive ion channel MscS" evidence="7">
    <location>
        <begin position="132"/>
        <end position="196"/>
    </location>
</feature>
<dbReference type="SUPFAM" id="SSF82861">
    <property type="entry name" value="Mechanosensitive channel protein MscS (YggB), transmembrane region"/>
    <property type="match status" value="1"/>
</dbReference>
<comment type="subcellular location">
    <subcellularLocation>
        <location evidence="1">Membrane</location>
        <topology evidence="1">Multi-pass membrane protein</topology>
    </subcellularLocation>
</comment>
<keyword evidence="4 6" id="KW-1133">Transmembrane helix</keyword>